<organism evidence="2 3">
    <name type="scientific">Akkermansia glycaniphila</name>
    <dbReference type="NCBI Taxonomy" id="1679444"/>
    <lineage>
        <taxon>Bacteria</taxon>
        <taxon>Pseudomonadati</taxon>
        <taxon>Verrucomicrobiota</taxon>
        <taxon>Verrucomicrobiia</taxon>
        <taxon>Verrucomicrobiales</taxon>
        <taxon>Akkermansiaceae</taxon>
        <taxon>Akkermansia</taxon>
    </lineage>
</organism>
<evidence type="ECO:0000313" key="3">
    <source>
        <dbReference type="Proteomes" id="UP000176204"/>
    </source>
</evidence>
<feature type="transmembrane region" description="Helical" evidence="1">
    <location>
        <begin position="17"/>
        <end position="36"/>
    </location>
</feature>
<dbReference type="AlphaFoldDB" id="A0A1C7PEV5"/>
<keyword evidence="1" id="KW-0812">Transmembrane</keyword>
<dbReference type="InterPro" id="IPR011990">
    <property type="entry name" value="TPR-like_helical_dom_sf"/>
</dbReference>
<accession>A0A1C7PEV5</accession>
<name>A0A1C7PEV5_9BACT</name>
<sequence>MSLINRRYKPRKRTHRTIVPVVIIAALLCGAAFLIYQKSNIQKMFDPVTITIISNQEANAKLASLMRDLGGDRATLLKLAQNYKIRLAEITTDPQSNQIYDKATVQRFEWTLMNRLIDAGEWKEAKKILPNVEDVIRIPQLEDLAVEAKERGDDELQIRLEEKIQKSMRNSNEPIEYLVRSLRRHTATLLALKKDKKAIEILSCLSEPGIQKKCSENAAIASEAANLLLLSDKLSDVSNASGLQLAETILKNAKCTQSPAIPKILMEKSRKRLQDNKGMDRNALLDIEADLDRCRESLLAYPDEEQSLPECTLILGEIRYKLNNYDGCVSALSQAAAFAEAFNKMTPELKLRITRLRARANSARGAQDEAIADLKYLAANETDPNEKFKAFYFLSNNTVGEERIQKLLECWNMVPDNDAPTEEQQACKADMACELGNYYFDNEKYADAITWFRRADIPLQAIAKDTDGRRLSNLLKIGNAHLKNRKVYEARKVYKNLVDTIKAMSEEDQETLAKTKQSKDVESTLFKKAVREYANTYHLDRDKDTARSILKQIDERLPSSPRK</sequence>
<protein>
    <submittedName>
        <fullName evidence="2">Tetratricopeptide-like helical domain</fullName>
    </submittedName>
</protein>
<keyword evidence="1" id="KW-0472">Membrane</keyword>
<keyword evidence="1" id="KW-1133">Transmembrane helix</keyword>
<reference evidence="3" key="1">
    <citation type="submission" date="2016-09" db="EMBL/GenBank/DDBJ databases">
        <authorList>
            <person name="Koehorst J."/>
        </authorList>
    </citation>
    <scope>NUCLEOTIDE SEQUENCE [LARGE SCALE GENOMIC DNA]</scope>
</reference>
<dbReference type="RefSeq" id="WP_067772117.1">
    <property type="nucleotide sequence ID" value="NZ_LIGX01000002.1"/>
</dbReference>
<proteinExistence type="predicted"/>
<dbReference type="KEGG" id="agl:PYTT_0087"/>
<dbReference type="EMBL" id="LT629973">
    <property type="protein sequence ID" value="SEH70260.1"/>
    <property type="molecule type" value="Genomic_DNA"/>
</dbReference>
<gene>
    <name evidence="2" type="ORF">PYTT_0087</name>
</gene>
<evidence type="ECO:0000313" key="2">
    <source>
        <dbReference type="EMBL" id="SEH70260.1"/>
    </source>
</evidence>
<dbReference type="SUPFAM" id="SSF48452">
    <property type="entry name" value="TPR-like"/>
    <property type="match status" value="1"/>
</dbReference>
<evidence type="ECO:0000256" key="1">
    <source>
        <dbReference type="SAM" id="Phobius"/>
    </source>
</evidence>
<dbReference type="Proteomes" id="UP000176204">
    <property type="component" value="Chromosome I"/>
</dbReference>
<keyword evidence="3" id="KW-1185">Reference proteome</keyword>
<dbReference type="Gene3D" id="1.25.40.10">
    <property type="entry name" value="Tetratricopeptide repeat domain"/>
    <property type="match status" value="1"/>
</dbReference>
<dbReference type="STRING" id="1679444.PYTT_0087"/>